<dbReference type="RefSeq" id="WP_172343869.1">
    <property type="nucleotide sequence ID" value="NZ_CASYYZ010000012.1"/>
</dbReference>
<evidence type="ECO:0000256" key="1">
    <source>
        <dbReference type="SAM" id="SignalP"/>
    </source>
</evidence>
<keyword evidence="3" id="KW-1185">Reference proteome</keyword>
<sequence>MKKLLSIAAMCLLSIALYAQDVTVTRFLGIPVDGTKAAMISKLKAKGFKSIAYDSDMLKGEFNGRDVYINVVTNNNKVWRIMVSDVNELGEADIKIRFNDLCSQFERNRKYRTLSPNQSLSDDEEIGYGIRLHNKRYEAGFLQKESADAESSLSDWRRSVWFMISEGRQYGKFQILMYYDNEYNKANGEDL</sequence>
<keyword evidence="1" id="KW-0732">Signal</keyword>
<protein>
    <submittedName>
        <fullName evidence="2">Uncharacterized protein</fullName>
    </submittedName>
</protein>
<reference evidence="2 3" key="1">
    <citation type="submission" date="2020-05" db="EMBL/GenBank/DDBJ databases">
        <title>Distinct polysaccharide utilization as determinants for interspecies competition between intestinal Prevotella spp.</title>
        <authorList>
            <person name="Galvez E.J.C."/>
            <person name="Iljazovic A."/>
            <person name="Strowig T."/>
        </authorList>
    </citation>
    <scope>NUCLEOTIDE SEQUENCE [LARGE SCALE GENOMIC DNA]</scope>
    <source>
        <strain evidence="2 3">PCHR</strain>
    </source>
</reference>
<accession>A0ABX2AYS5</accession>
<evidence type="ECO:0000313" key="3">
    <source>
        <dbReference type="Proteomes" id="UP000820977"/>
    </source>
</evidence>
<gene>
    <name evidence="2" type="ORF">HPS54_02365</name>
</gene>
<organism evidence="2 3">
    <name type="scientific">Xylanibacter caecicola</name>
    <dbReference type="NCBI Taxonomy" id="2736294"/>
    <lineage>
        <taxon>Bacteria</taxon>
        <taxon>Pseudomonadati</taxon>
        <taxon>Bacteroidota</taxon>
        <taxon>Bacteroidia</taxon>
        <taxon>Bacteroidales</taxon>
        <taxon>Prevotellaceae</taxon>
        <taxon>Xylanibacter</taxon>
    </lineage>
</organism>
<name>A0ABX2AYS5_9BACT</name>
<comment type="caution">
    <text evidence="2">The sequence shown here is derived from an EMBL/GenBank/DDBJ whole genome shotgun (WGS) entry which is preliminary data.</text>
</comment>
<feature type="signal peptide" evidence="1">
    <location>
        <begin position="1"/>
        <end position="19"/>
    </location>
</feature>
<dbReference type="Proteomes" id="UP000820977">
    <property type="component" value="Unassembled WGS sequence"/>
</dbReference>
<proteinExistence type="predicted"/>
<dbReference type="EMBL" id="JABKKJ010000002">
    <property type="protein sequence ID" value="NPE24374.1"/>
    <property type="molecule type" value="Genomic_DNA"/>
</dbReference>
<evidence type="ECO:0000313" key="2">
    <source>
        <dbReference type="EMBL" id="NPE24374.1"/>
    </source>
</evidence>
<feature type="chain" id="PRO_5046757613" evidence="1">
    <location>
        <begin position="20"/>
        <end position="191"/>
    </location>
</feature>